<dbReference type="EMBL" id="KE546996">
    <property type="protein sequence ID" value="EPY49415.1"/>
    <property type="molecule type" value="Genomic_DNA"/>
</dbReference>
<organism evidence="2 3">
    <name type="scientific">Schizosaccharomyces cryophilus (strain OY26 / ATCC MYA-4695 / CBS 11777 / NBRC 106824 / NRRL Y48691)</name>
    <name type="common">Fission yeast</name>
    <dbReference type="NCBI Taxonomy" id="653667"/>
    <lineage>
        <taxon>Eukaryota</taxon>
        <taxon>Fungi</taxon>
        <taxon>Dikarya</taxon>
        <taxon>Ascomycota</taxon>
        <taxon>Taphrinomycotina</taxon>
        <taxon>Schizosaccharomycetes</taxon>
        <taxon>Schizosaccharomycetales</taxon>
        <taxon>Schizosaccharomycetaceae</taxon>
        <taxon>Schizosaccharomyces</taxon>
    </lineage>
</organism>
<dbReference type="OrthoDB" id="4069360at2759"/>
<keyword evidence="3" id="KW-1185">Reference proteome</keyword>
<evidence type="ECO:0000313" key="3">
    <source>
        <dbReference type="Proteomes" id="UP000015464"/>
    </source>
</evidence>
<dbReference type="AlphaFoldDB" id="S9VTP0"/>
<sequence length="202" mass="23134">MLLTGIILLSTILKIYAHHSEVLLWHHPGSNCTSEISRCIQENFDGKAVLQRIYTYTDDGFTAWLDAGNDYSHIIEARYVNAVQQCLNSSNVTAYVEIRSHNDYAVSGSRQHPDDLENFYRYFAKGYPLDYNPDSISDTASNASNVSDYHYYRRGMPIPVDKPNNRSQPRRPLNLLVLAWSKLLKCDNFVIVLITSTRFTFS</sequence>
<evidence type="ECO:0000256" key="1">
    <source>
        <dbReference type="SAM" id="SignalP"/>
    </source>
</evidence>
<evidence type="ECO:0000313" key="2">
    <source>
        <dbReference type="EMBL" id="EPY49415.1"/>
    </source>
</evidence>
<proteinExistence type="predicted"/>
<dbReference type="GeneID" id="25038548"/>
<feature type="chain" id="PRO_5004572289" evidence="1">
    <location>
        <begin position="18"/>
        <end position="202"/>
    </location>
</feature>
<feature type="signal peptide" evidence="1">
    <location>
        <begin position="1"/>
        <end position="17"/>
    </location>
</feature>
<accession>S9VTP0</accession>
<dbReference type="Proteomes" id="UP000015464">
    <property type="component" value="Unassembled WGS sequence"/>
</dbReference>
<name>S9VTP0_SCHCR</name>
<dbReference type="HOGENOM" id="CLU_1355355_0_0_1"/>
<keyword evidence="1" id="KW-0732">Signal</keyword>
<dbReference type="RefSeq" id="XP_013025765.1">
    <property type="nucleotide sequence ID" value="XM_013170311.1"/>
</dbReference>
<gene>
    <name evidence="2" type="ORF">SPOG_04235</name>
</gene>
<reference evidence="2 3" key="1">
    <citation type="journal article" date="2011" name="Science">
        <title>Comparative functional genomics of the fission yeasts.</title>
        <authorList>
            <person name="Rhind N."/>
            <person name="Chen Z."/>
            <person name="Yassour M."/>
            <person name="Thompson D.A."/>
            <person name="Haas B.J."/>
            <person name="Habib N."/>
            <person name="Wapinski I."/>
            <person name="Roy S."/>
            <person name="Lin M.F."/>
            <person name="Heiman D.I."/>
            <person name="Young S.K."/>
            <person name="Furuya K."/>
            <person name="Guo Y."/>
            <person name="Pidoux A."/>
            <person name="Chen H.M."/>
            <person name="Robbertse B."/>
            <person name="Goldberg J.M."/>
            <person name="Aoki K."/>
            <person name="Bayne E.H."/>
            <person name="Berlin A.M."/>
            <person name="Desjardins C.A."/>
            <person name="Dobbs E."/>
            <person name="Dukaj L."/>
            <person name="Fan L."/>
            <person name="FitzGerald M.G."/>
            <person name="French C."/>
            <person name="Gujja S."/>
            <person name="Hansen K."/>
            <person name="Keifenheim D."/>
            <person name="Levin J.Z."/>
            <person name="Mosher R.A."/>
            <person name="Mueller C.A."/>
            <person name="Pfiffner J."/>
            <person name="Priest M."/>
            <person name="Russ C."/>
            <person name="Smialowska A."/>
            <person name="Swoboda P."/>
            <person name="Sykes S.M."/>
            <person name="Vaughn M."/>
            <person name="Vengrova S."/>
            <person name="Yoder R."/>
            <person name="Zeng Q."/>
            <person name="Allshire R."/>
            <person name="Baulcombe D."/>
            <person name="Birren B.W."/>
            <person name="Brown W."/>
            <person name="Ekwall K."/>
            <person name="Kellis M."/>
            <person name="Leatherwood J."/>
            <person name="Levin H."/>
            <person name="Margalit H."/>
            <person name="Martienssen R."/>
            <person name="Nieduszynski C.A."/>
            <person name="Spatafora J.W."/>
            <person name="Friedman N."/>
            <person name="Dalgaard J.Z."/>
            <person name="Baumann P."/>
            <person name="Niki H."/>
            <person name="Regev A."/>
            <person name="Nusbaum C."/>
        </authorList>
    </citation>
    <scope>NUCLEOTIDE SEQUENCE [LARGE SCALE GENOMIC DNA]</scope>
    <source>
        <strain evidence="3">OY26 / ATCC MYA-4695 / CBS 11777 / NBRC 106824 / NRRL Y48691</strain>
    </source>
</reference>
<protein>
    <submittedName>
        <fullName evidence="2">Uncharacterized protein</fullName>
    </submittedName>
</protein>